<reference evidence="12" key="1">
    <citation type="journal article" date="2006" name="Science">
        <title>Phytophthora genome sequences uncover evolutionary origins and mechanisms of pathogenesis.</title>
        <authorList>
            <person name="Tyler B.M."/>
            <person name="Tripathy S."/>
            <person name="Zhang X."/>
            <person name="Dehal P."/>
            <person name="Jiang R.H."/>
            <person name="Aerts A."/>
            <person name="Arredondo F.D."/>
            <person name="Baxter L."/>
            <person name="Bensasson D."/>
            <person name="Beynon J.L."/>
            <person name="Chapman J."/>
            <person name="Damasceno C.M."/>
            <person name="Dorrance A.E."/>
            <person name="Dou D."/>
            <person name="Dickerman A.W."/>
            <person name="Dubchak I.L."/>
            <person name="Garbelotto M."/>
            <person name="Gijzen M."/>
            <person name="Gordon S.G."/>
            <person name="Govers F."/>
            <person name="Grunwald N.J."/>
            <person name="Huang W."/>
            <person name="Ivors K.L."/>
            <person name="Jones R.W."/>
            <person name="Kamoun S."/>
            <person name="Krampis K."/>
            <person name="Lamour K.H."/>
            <person name="Lee M.K."/>
            <person name="McDonald W.H."/>
            <person name="Medina M."/>
            <person name="Meijer H.J."/>
            <person name="Nordberg E.K."/>
            <person name="Maclean D.J."/>
            <person name="Ospina-Giraldo M.D."/>
            <person name="Morris P.F."/>
            <person name="Phuntumart V."/>
            <person name="Putnam N.H."/>
            <person name="Rash S."/>
            <person name="Rose J.K."/>
            <person name="Sakihama Y."/>
            <person name="Salamov A.A."/>
            <person name="Savidor A."/>
            <person name="Scheuring C.F."/>
            <person name="Smith B.M."/>
            <person name="Sobral B.W."/>
            <person name="Terry A."/>
            <person name="Torto-Alalibo T.A."/>
            <person name="Win J."/>
            <person name="Xu Z."/>
            <person name="Zhang H."/>
            <person name="Grigoriev I.V."/>
            <person name="Rokhsar D.S."/>
            <person name="Boore J.L."/>
        </authorList>
    </citation>
    <scope>NUCLEOTIDE SEQUENCE [LARGE SCALE GENOMIC DNA]</scope>
    <source>
        <strain evidence="12">Pr102</strain>
    </source>
</reference>
<dbReference type="GO" id="GO:0005876">
    <property type="term" value="C:spindle microtubule"/>
    <property type="evidence" value="ECO:0000318"/>
    <property type="project" value="GO_Central"/>
</dbReference>
<sequence>MSPTNYRGWLWSLAAVAGTATAAVVVYKYATRGVRDHGKSDMPVAAETEESEDVDSEWLSEDEVEAAGDEQQQVVAVARGRNMLLAMFGLLLMVLVTVVSLFITWSSEDEETSFVEQPMFQPLMWIAVGIFTVLEDKAVFPNNASDFELIRQHNGKETPMAPKTSGQSATTENDDEEKGDVPGDVESVIKRADELFEQGQHGRTREYLKGELPKYPPSGEMLWRLARACNYLVEEKSSPDEKKALAFEGLADAEKAYALDSDSAASNKWMAIMTSTVGNFRDLKEKIAGAYDHIQRAIELDPTDATSHNILGQWCLAFADMTWIEKRAAAALFGTPPSATYEEAAQHFQAAGKPPTSLLISVQIQGSQMCSWICSENISPGFWKKNVFLLAQTFMKMKRTKEAVNWVLKAKAVPVKTKEDEEVAQEIASLMKQLKLQNEVFSEVGNIGKPQSKAEHKQKNTGAMAVDLGSNSAATTKLRAVAKKPTAGSAVAEPLVKPSPPSPSIVSIVAGDASLLMAASGICTVVLSGTVSMATVALDANLTSVTELRLFSPSMVTGFVLFTVGALNGMLRYSNRKANAAPGEIVLPPGHPPISAEKLAEMVDLDENGNPKKRISRCPLGF</sequence>
<dbReference type="Pfam" id="PF21033">
    <property type="entry name" value="RMD1-3"/>
    <property type="match status" value="1"/>
</dbReference>
<dbReference type="EMBL" id="DS566045">
    <property type="status" value="NOT_ANNOTATED_CDS"/>
    <property type="molecule type" value="Genomic_DNA"/>
</dbReference>
<dbReference type="Proteomes" id="UP000005238">
    <property type="component" value="Unassembled WGS sequence"/>
</dbReference>
<dbReference type="GO" id="GO:0008017">
    <property type="term" value="F:microtubule binding"/>
    <property type="evidence" value="ECO:0000318"/>
    <property type="project" value="GO_Central"/>
</dbReference>
<evidence type="ECO:0000256" key="9">
    <source>
        <dbReference type="SAM" id="MobiDB-lite"/>
    </source>
</evidence>
<dbReference type="VEuPathDB" id="FungiDB:KRP23_9052"/>
<keyword evidence="3" id="KW-0963">Cytoplasm</keyword>
<comment type="subcellular location">
    <subcellularLocation>
        <location evidence="1">Cytoplasm</location>
        <location evidence="1">Cytoskeleton</location>
    </subcellularLocation>
</comment>
<evidence type="ECO:0000256" key="1">
    <source>
        <dbReference type="ARBA" id="ARBA00004245"/>
    </source>
</evidence>
<dbReference type="GO" id="GO:0005737">
    <property type="term" value="C:cytoplasm"/>
    <property type="evidence" value="ECO:0000318"/>
    <property type="project" value="GO_Central"/>
</dbReference>
<reference evidence="11" key="2">
    <citation type="submission" date="2015-06" db="UniProtKB">
        <authorList>
            <consortium name="EnsemblProtists"/>
        </authorList>
    </citation>
    <scope>IDENTIFICATION</scope>
    <source>
        <strain evidence="11">Pr102</strain>
    </source>
</reference>
<accession>H3GT73</accession>
<dbReference type="GO" id="GO:0097431">
    <property type="term" value="C:mitotic spindle pole"/>
    <property type="evidence" value="ECO:0000318"/>
    <property type="project" value="GO_Central"/>
</dbReference>
<feature type="transmembrane region" description="Helical" evidence="10">
    <location>
        <begin position="84"/>
        <end position="106"/>
    </location>
</feature>
<dbReference type="Gene3D" id="1.25.40.10">
    <property type="entry name" value="Tetratricopeptide repeat domain"/>
    <property type="match status" value="1"/>
</dbReference>
<evidence type="ECO:0000256" key="7">
    <source>
        <dbReference type="ARBA" id="ARBA00039966"/>
    </source>
</evidence>
<keyword evidence="5" id="KW-0802">TPR repeat</keyword>
<evidence type="ECO:0000256" key="10">
    <source>
        <dbReference type="SAM" id="Phobius"/>
    </source>
</evidence>
<evidence type="ECO:0000256" key="8">
    <source>
        <dbReference type="ARBA" id="ARBA00041958"/>
    </source>
</evidence>
<proteinExistence type="predicted"/>
<evidence type="ECO:0000256" key="3">
    <source>
        <dbReference type="ARBA" id="ARBA00022490"/>
    </source>
</evidence>
<keyword evidence="4" id="KW-0677">Repeat</keyword>
<evidence type="ECO:0000313" key="12">
    <source>
        <dbReference type="Proteomes" id="UP000005238"/>
    </source>
</evidence>
<name>H3GT73_PHYRM</name>
<keyword evidence="6" id="KW-0206">Cytoskeleton</keyword>
<evidence type="ECO:0000256" key="4">
    <source>
        <dbReference type="ARBA" id="ARBA00022737"/>
    </source>
</evidence>
<keyword evidence="12" id="KW-1185">Reference proteome</keyword>
<dbReference type="SUPFAM" id="SSF48452">
    <property type="entry name" value="TPR-like"/>
    <property type="match status" value="1"/>
</dbReference>
<feature type="region of interest" description="Disordered" evidence="9">
    <location>
        <begin position="36"/>
        <end position="56"/>
    </location>
</feature>
<dbReference type="STRING" id="164328.H3GT73"/>
<dbReference type="AlphaFoldDB" id="H3GT73"/>
<evidence type="ECO:0000256" key="2">
    <source>
        <dbReference type="ARBA" id="ARBA00011375"/>
    </source>
</evidence>
<keyword evidence="10" id="KW-0812">Transmembrane</keyword>
<evidence type="ECO:0000256" key="6">
    <source>
        <dbReference type="ARBA" id="ARBA00023212"/>
    </source>
</evidence>
<dbReference type="InterPro" id="IPR049039">
    <property type="entry name" value="RMD1-3_a_helical_rpt"/>
</dbReference>
<dbReference type="OMA" id="WARTVIC"/>
<protein>
    <recommendedName>
        <fullName evidence="7">Regulator of microtubule dynamics protein 1</fullName>
    </recommendedName>
    <alternativeName>
        <fullName evidence="8">Protein FAM82B</fullName>
    </alternativeName>
</protein>
<dbReference type="VEuPathDB" id="FungiDB:KRP22_9321"/>
<organism evidence="11 12">
    <name type="scientific">Phytophthora ramorum</name>
    <name type="common">Sudden oak death agent</name>
    <dbReference type="NCBI Taxonomy" id="164328"/>
    <lineage>
        <taxon>Eukaryota</taxon>
        <taxon>Sar</taxon>
        <taxon>Stramenopiles</taxon>
        <taxon>Oomycota</taxon>
        <taxon>Peronosporomycetes</taxon>
        <taxon>Peronosporales</taxon>
        <taxon>Peronosporaceae</taxon>
        <taxon>Phytophthora</taxon>
    </lineage>
</organism>
<feature type="region of interest" description="Disordered" evidence="9">
    <location>
        <begin position="152"/>
        <end position="182"/>
    </location>
</feature>
<keyword evidence="10" id="KW-1133">Transmembrane helix</keyword>
<dbReference type="eggNOG" id="ENOG502QSJV">
    <property type="taxonomic scope" value="Eukaryota"/>
</dbReference>
<evidence type="ECO:0000313" key="11">
    <source>
        <dbReference type="EnsemblProtists" id="Phyra80295"/>
    </source>
</evidence>
<dbReference type="InterPro" id="IPR011990">
    <property type="entry name" value="TPR-like_helical_dom_sf"/>
</dbReference>
<evidence type="ECO:0000256" key="5">
    <source>
        <dbReference type="ARBA" id="ARBA00022803"/>
    </source>
</evidence>
<feature type="compositionally biased region" description="Acidic residues" evidence="9">
    <location>
        <begin position="47"/>
        <end position="56"/>
    </location>
</feature>
<feature type="transmembrane region" description="Helical" evidence="10">
    <location>
        <begin position="6"/>
        <end position="30"/>
    </location>
</feature>
<comment type="subunit">
    <text evidence="2">Interacts with microtubules.</text>
</comment>
<keyword evidence="10" id="KW-0472">Membrane</keyword>
<dbReference type="HOGENOM" id="CLU_030233_1_0_1"/>
<dbReference type="InParanoid" id="H3GT73"/>
<dbReference type="PANTHER" id="PTHR16056:SF16">
    <property type="entry name" value="REGULATOR OF MICROTUBULE DYNAMICS PROTEIN 1"/>
    <property type="match status" value="1"/>
</dbReference>
<dbReference type="PANTHER" id="PTHR16056">
    <property type="entry name" value="REGULATOR OF MICROTUBULE DYNAMICS PROTEIN"/>
    <property type="match status" value="1"/>
</dbReference>
<dbReference type="EnsemblProtists" id="Phyra80295">
    <property type="protein sequence ID" value="Phyra80295"/>
    <property type="gene ID" value="Phyra80295"/>
</dbReference>